<proteinExistence type="predicted"/>
<dbReference type="Proteomes" id="UP001396898">
    <property type="component" value="Unassembled WGS sequence"/>
</dbReference>
<evidence type="ECO:0000313" key="3">
    <source>
        <dbReference type="Proteomes" id="UP001396898"/>
    </source>
</evidence>
<accession>A0ABR1RCW6</accession>
<organism evidence="2 3">
    <name type="scientific">Apiospora marii</name>
    <dbReference type="NCBI Taxonomy" id="335849"/>
    <lineage>
        <taxon>Eukaryota</taxon>
        <taxon>Fungi</taxon>
        <taxon>Dikarya</taxon>
        <taxon>Ascomycota</taxon>
        <taxon>Pezizomycotina</taxon>
        <taxon>Sordariomycetes</taxon>
        <taxon>Xylariomycetidae</taxon>
        <taxon>Amphisphaeriales</taxon>
        <taxon>Apiosporaceae</taxon>
        <taxon>Apiospora</taxon>
    </lineage>
</organism>
<reference evidence="2 3" key="1">
    <citation type="submission" date="2023-01" db="EMBL/GenBank/DDBJ databases">
        <title>Analysis of 21 Apiospora genomes using comparative genomics revels a genus with tremendous synthesis potential of carbohydrate active enzymes and secondary metabolites.</title>
        <authorList>
            <person name="Sorensen T."/>
        </authorList>
    </citation>
    <scope>NUCLEOTIDE SEQUENCE [LARGE SCALE GENOMIC DNA]</scope>
    <source>
        <strain evidence="2 3">CBS 20057</strain>
    </source>
</reference>
<dbReference type="EMBL" id="JAQQWI010000016">
    <property type="protein sequence ID" value="KAK8008391.1"/>
    <property type="molecule type" value="Genomic_DNA"/>
</dbReference>
<gene>
    <name evidence="2" type="ORF">PG991_010942</name>
</gene>
<name>A0ABR1RCW6_9PEZI</name>
<evidence type="ECO:0008006" key="4">
    <source>
        <dbReference type="Google" id="ProtNLM"/>
    </source>
</evidence>
<dbReference type="PANTHER" id="PTHR41775:SF1">
    <property type="entry name" value="PEPTIDASE M6-LIKE DOMAIN-CONTAINING PROTEIN"/>
    <property type="match status" value="1"/>
</dbReference>
<keyword evidence="3" id="KW-1185">Reference proteome</keyword>
<sequence>MFAIGSIFLSTVWQAATAAGHIIPQDFNELSADNARLPSGDDITPSTQEDILLERRANYTWTPTCKLPAINGVMESVGFDYSGGECVAGTGTLRGFMIFVDFPDASVPAGEDSPQALYETLVPEAAEWYAQASYGTLSLNVTADTSAYYRMPKSAESYHWLNGLGAADQIAYTQDAIDAFTAAHWIVRSETSFGDVTTRQGHKIAKKVTTFGADYSDLNARTMIHETGHTFCLPDYYTFGNDRPGVYVGGFSIMALTQGTAPDFFAWDKQRIGWIPDDAVDCVLEAGTTEHVLTPLATKGPGLKAVVVAANGTAALVAEVRLARGLDKDACAPGVLLYTVDTTLPPGSGPVRVLDATPGSGGCVGLFEDLMDGALSLTSEGSKSLASAPVSSYEVPGFGGVKVTLVKVEGENYTVRIDRRTPHDAIGAYTICPLNSLDISHQAEYTFDVLFHGYLPDPCIDPDVYQILAPRQDRQPRIARNRRSPLPRLRSSAADVAKEPTAWAPATVHYYHCRYLFNESSRAQSRMSPSVFDMHLDASHMQHWLHIIMNPSEYFPDAFLFAYKHQCYIRDLSHWIDEPVKFIQGMKSQAERLVPV</sequence>
<evidence type="ECO:0000313" key="2">
    <source>
        <dbReference type="EMBL" id="KAK8008391.1"/>
    </source>
</evidence>
<comment type="caution">
    <text evidence="2">The sequence shown here is derived from an EMBL/GenBank/DDBJ whole genome shotgun (WGS) entry which is preliminary data.</text>
</comment>
<evidence type="ECO:0000256" key="1">
    <source>
        <dbReference type="SAM" id="SignalP"/>
    </source>
</evidence>
<feature type="chain" id="PRO_5047403613" description="Peptidase M6-like domain-containing protein" evidence="1">
    <location>
        <begin position="19"/>
        <end position="596"/>
    </location>
</feature>
<keyword evidence="1" id="KW-0732">Signal</keyword>
<protein>
    <recommendedName>
        <fullName evidence="4">Peptidase M6-like domain-containing protein</fullName>
    </recommendedName>
</protein>
<feature type="signal peptide" evidence="1">
    <location>
        <begin position="1"/>
        <end position="18"/>
    </location>
</feature>
<dbReference type="PANTHER" id="PTHR41775">
    <property type="entry name" value="SECRETED PROTEIN-RELATED"/>
    <property type="match status" value="1"/>
</dbReference>